<gene>
    <name evidence="1" type="ORF">QTN47_09290</name>
</gene>
<keyword evidence="2" id="KW-1185">Reference proteome</keyword>
<sequence>MSHSEDLLTLRKFVSPLYAFSSEEEWEHFAGTWKPFTAKRKTLLLATGETEKHLYFVTEGVQRAFSLSGEEKDVTLVFTYAPSFSGVVDSFLLQQPSKYYMETLTASRFIRTTYSQVDEMMKLYPSFQSFIIKALSATLSGVLERQIELQCFSAEQKFLTLLKRSPHVLRLIPHKYLASYLGIDATTFSKLLGSVRLTM</sequence>
<name>A0ABV3ZDT2_9BACT</name>
<reference evidence="1 2" key="1">
    <citation type="submission" date="2023-07" db="EMBL/GenBank/DDBJ databases">
        <authorList>
            <person name="Lian W.-H."/>
        </authorList>
    </citation>
    <scope>NUCLEOTIDE SEQUENCE [LARGE SCALE GENOMIC DNA]</scope>
    <source>
        <strain evidence="1 2">SYSU DXS3180</strain>
    </source>
</reference>
<dbReference type="Gene3D" id="2.60.120.10">
    <property type="entry name" value="Jelly Rolls"/>
    <property type="match status" value="1"/>
</dbReference>
<evidence type="ECO:0000313" key="2">
    <source>
        <dbReference type="Proteomes" id="UP001560573"/>
    </source>
</evidence>
<dbReference type="EMBL" id="JAULBC010000002">
    <property type="protein sequence ID" value="MEX6687685.1"/>
    <property type="molecule type" value="Genomic_DNA"/>
</dbReference>
<dbReference type="InterPro" id="IPR014710">
    <property type="entry name" value="RmlC-like_jellyroll"/>
</dbReference>
<dbReference type="RefSeq" id="WP_369329090.1">
    <property type="nucleotide sequence ID" value="NZ_JAULBC010000002.1"/>
</dbReference>
<protein>
    <submittedName>
        <fullName evidence="1">Crp/Fnr family transcriptional regulator</fullName>
    </submittedName>
</protein>
<organism evidence="1 2">
    <name type="scientific">Danxiaibacter flavus</name>
    <dbReference type="NCBI Taxonomy" id="3049108"/>
    <lineage>
        <taxon>Bacteria</taxon>
        <taxon>Pseudomonadati</taxon>
        <taxon>Bacteroidota</taxon>
        <taxon>Chitinophagia</taxon>
        <taxon>Chitinophagales</taxon>
        <taxon>Chitinophagaceae</taxon>
        <taxon>Danxiaibacter</taxon>
    </lineage>
</organism>
<evidence type="ECO:0000313" key="1">
    <source>
        <dbReference type="EMBL" id="MEX6687685.1"/>
    </source>
</evidence>
<dbReference type="Proteomes" id="UP001560573">
    <property type="component" value="Unassembled WGS sequence"/>
</dbReference>
<comment type="caution">
    <text evidence="1">The sequence shown here is derived from an EMBL/GenBank/DDBJ whole genome shotgun (WGS) entry which is preliminary data.</text>
</comment>
<proteinExistence type="predicted"/>
<accession>A0ABV3ZDT2</accession>
<dbReference type="InterPro" id="IPR018490">
    <property type="entry name" value="cNMP-bd_dom_sf"/>
</dbReference>
<dbReference type="SUPFAM" id="SSF51206">
    <property type="entry name" value="cAMP-binding domain-like"/>
    <property type="match status" value="1"/>
</dbReference>